<dbReference type="Gene3D" id="2.60.120.650">
    <property type="entry name" value="Cupin"/>
    <property type="match status" value="1"/>
</dbReference>
<dbReference type="Pfam" id="PF08007">
    <property type="entry name" value="JmjC_2"/>
    <property type="match status" value="1"/>
</dbReference>
<feature type="domain" description="JmjC" evidence="4">
    <location>
        <begin position="101"/>
        <end position="237"/>
    </location>
</feature>
<dbReference type="PROSITE" id="PS51184">
    <property type="entry name" value="JMJC"/>
    <property type="match status" value="1"/>
</dbReference>
<comment type="cofactor">
    <cofactor evidence="1">
        <name>Fe(2+)</name>
        <dbReference type="ChEBI" id="CHEBI:29033"/>
    </cofactor>
</comment>
<proteinExistence type="predicted"/>
<evidence type="ECO:0000313" key="5">
    <source>
        <dbReference type="EMBL" id="SEL79579.1"/>
    </source>
</evidence>
<evidence type="ECO:0000256" key="3">
    <source>
        <dbReference type="ARBA" id="ARBA00023004"/>
    </source>
</evidence>
<dbReference type="RefSeq" id="WP_091410468.1">
    <property type="nucleotide sequence ID" value="NZ_FOAB01000006.1"/>
</dbReference>
<evidence type="ECO:0000259" key="4">
    <source>
        <dbReference type="PROSITE" id="PS51184"/>
    </source>
</evidence>
<dbReference type="STRING" id="1038014.SAMN04487910_3279"/>
<dbReference type="InterPro" id="IPR039994">
    <property type="entry name" value="NO66-like"/>
</dbReference>
<gene>
    <name evidence="5" type="ORF">SAMN04487910_3279</name>
</gene>
<keyword evidence="6" id="KW-1185">Reference proteome</keyword>
<accession>A0A1H7T500</accession>
<evidence type="ECO:0000256" key="2">
    <source>
        <dbReference type="ARBA" id="ARBA00022723"/>
    </source>
</evidence>
<dbReference type="EMBL" id="FOAB01000006">
    <property type="protein sequence ID" value="SEL79579.1"/>
    <property type="molecule type" value="Genomic_DNA"/>
</dbReference>
<reference evidence="5 6" key="1">
    <citation type="submission" date="2016-10" db="EMBL/GenBank/DDBJ databases">
        <authorList>
            <person name="de Groot N.N."/>
        </authorList>
    </citation>
    <scope>NUCLEOTIDE SEQUENCE [LARGE SCALE GENOMIC DNA]</scope>
    <source>
        <strain evidence="5 6">DSM 25232</strain>
    </source>
</reference>
<keyword evidence="3" id="KW-0408">Iron</keyword>
<protein>
    <submittedName>
        <fullName evidence="5">Cupin superfamily protein</fullName>
    </submittedName>
</protein>
<dbReference type="GO" id="GO:0032453">
    <property type="term" value="F:histone H3K4 demethylase activity"/>
    <property type="evidence" value="ECO:0007669"/>
    <property type="project" value="TreeGrafter"/>
</dbReference>
<keyword evidence="2" id="KW-0479">Metal-binding</keyword>
<dbReference type="SUPFAM" id="SSF51197">
    <property type="entry name" value="Clavaminate synthase-like"/>
    <property type="match status" value="1"/>
</dbReference>
<sequence length="389" mass="45067">MNLQEILHPITTDTFLKEYFEKKHLIIKNRDRDFFNKLLSIQDLDSILFSLTNHHPDFRLADHSKNEKPDSKEYTIKDSDIIDPLKFSNAFENGSTLVMSGLQNKIYSLRKLTNELETFFKHRIQTNIYLTPKKSQGFSTHYDTHDVFIFQFEGSKHWRIYDQPVPLADKTTPFNKEEFIPGKVINEFTLEKGDVLYIPRGIVHDAYCTNQNSGHITTGIIGKTWAEHLAEVLLEKSKSMLPLRKFTKFHTIDENDKNNEILEVTKVVTALIKELQGDEEIIDDFYSRQKAIAQGQLSQIIHIDSINKDSKIKIREKSKFRMVTNCGKINVKFYDLKLSMPIQCKSFLSTLIKEDKALPIHKINCNLDDESKILVTKQLSKIGVLDIVS</sequence>
<dbReference type="GO" id="GO:0051864">
    <property type="term" value="F:histone H3K36 demethylase activity"/>
    <property type="evidence" value="ECO:0007669"/>
    <property type="project" value="TreeGrafter"/>
</dbReference>
<dbReference type="OrthoDB" id="9764016at2"/>
<evidence type="ECO:0000313" key="6">
    <source>
        <dbReference type="Proteomes" id="UP000198521"/>
    </source>
</evidence>
<dbReference type="PANTHER" id="PTHR13096">
    <property type="entry name" value="MINA53 MYC INDUCED NUCLEAR ANTIGEN"/>
    <property type="match status" value="1"/>
</dbReference>
<dbReference type="Proteomes" id="UP000198521">
    <property type="component" value="Unassembled WGS sequence"/>
</dbReference>
<dbReference type="AlphaFoldDB" id="A0A1H7T500"/>
<evidence type="ECO:0000256" key="1">
    <source>
        <dbReference type="ARBA" id="ARBA00001954"/>
    </source>
</evidence>
<dbReference type="PANTHER" id="PTHR13096:SF9">
    <property type="entry name" value="BIFUNCTIONAL LYSINE-SPECIFIC DEMETHYLASE AND HISTIDYL-HYDROXYLASE"/>
    <property type="match status" value="1"/>
</dbReference>
<dbReference type="InterPro" id="IPR003347">
    <property type="entry name" value="JmjC_dom"/>
</dbReference>
<organism evidence="5 6">
    <name type="scientific">Aquimarina amphilecti</name>
    <dbReference type="NCBI Taxonomy" id="1038014"/>
    <lineage>
        <taxon>Bacteria</taxon>
        <taxon>Pseudomonadati</taxon>
        <taxon>Bacteroidota</taxon>
        <taxon>Flavobacteriia</taxon>
        <taxon>Flavobacteriales</taxon>
        <taxon>Flavobacteriaceae</taxon>
        <taxon>Aquimarina</taxon>
    </lineage>
</organism>
<name>A0A1H7T500_AQUAM</name>
<dbReference type="GO" id="GO:0046872">
    <property type="term" value="F:metal ion binding"/>
    <property type="evidence" value="ECO:0007669"/>
    <property type="project" value="UniProtKB-KW"/>
</dbReference>